<feature type="region of interest" description="Disordered" evidence="2">
    <location>
        <begin position="648"/>
        <end position="684"/>
    </location>
</feature>
<feature type="compositionally biased region" description="Low complexity" evidence="2">
    <location>
        <begin position="1339"/>
        <end position="1362"/>
    </location>
</feature>
<feature type="domain" description="Cysteine-rich interdomain region 1 gamma" evidence="6">
    <location>
        <begin position="1056"/>
        <end position="1106"/>
    </location>
</feature>
<gene>
    <name evidence="8" type="ORF">PFFVO_06107</name>
</gene>
<dbReference type="Gene3D" id="1.20.1310.20">
    <property type="entry name" value="Duffy-antigen binding domain"/>
    <property type="match status" value="1"/>
</dbReference>
<feature type="compositionally biased region" description="Basic and acidic residues" evidence="2">
    <location>
        <begin position="527"/>
        <end position="538"/>
    </location>
</feature>
<feature type="compositionally biased region" description="Polar residues" evidence="2">
    <location>
        <begin position="551"/>
        <end position="563"/>
    </location>
</feature>
<dbReference type="InterPro" id="IPR004258">
    <property type="entry name" value="DBL"/>
</dbReference>
<reference evidence="8 9" key="1">
    <citation type="submission" date="2013-02" db="EMBL/GenBank/DDBJ databases">
        <title>The Genome Annotation of Plasmodium falciparum Vietnam Oak-Knoll (FVO).</title>
        <authorList>
            <consortium name="The Broad Institute Genome Sequencing Platform"/>
            <consortium name="The Broad Institute Genome Sequencing Center for Infectious Disease"/>
            <person name="Neafsey D."/>
            <person name="Hoffman S."/>
            <person name="Volkman S."/>
            <person name="Rosenthal P."/>
            <person name="Walker B."/>
            <person name="Young S.K."/>
            <person name="Zeng Q."/>
            <person name="Gargeya S."/>
            <person name="Fitzgerald M."/>
            <person name="Haas B."/>
            <person name="Abouelleil A."/>
            <person name="Allen A.W."/>
            <person name="Alvarado L."/>
            <person name="Arachchi H.M."/>
            <person name="Berlin A.M."/>
            <person name="Chapman S.B."/>
            <person name="Gainer-Dewar J."/>
            <person name="Goldberg J."/>
            <person name="Griggs A."/>
            <person name="Gujja S."/>
            <person name="Hansen M."/>
            <person name="Howarth C."/>
            <person name="Imamovic A."/>
            <person name="Ireland A."/>
            <person name="Larimer J."/>
            <person name="McCowan C."/>
            <person name="Murphy C."/>
            <person name="Pearson M."/>
            <person name="Poon T.W."/>
            <person name="Priest M."/>
            <person name="Roberts A."/>
            <person name="Saif S."/>
            <person name="Shea T."/>
            <person name="Sisk P."/>
            <person name="Sykes S."/>
            <person name="Wortman J."/>
            <person name="Nusbaum C."/>
            <person name="Birren B."/>
        </authorList>
    </citation>
    <scope>NUCLEOTIDE SEQUENCE [LARGE SCALE GENOMIC DNA]</scope>
    <source>
        <strain evidence="9">Vietnam Oak-Knoll (FVO)</strain>
    </source>
</reference>
<dbReference type="Pfam" id="PF03011">
    <property type="entry name" value="PFEMP"/>
    <property type="match status" value="2"/>
</dbReference>
<evidence type="ECO:0000259" key="6">
    <source>
        <dbReference type="Pfam" id="PF18562"/>
    </source>
</evidence>
<sequence length="1417" mass="157376">MSVLNVLLRVVLIKDGNGRQRQRRSTTSNYKGYEKQFYEELKTKGDLDKFLDLLNKEEVCTKITDTEGGTINFKTVNSGSASGDGNGSNKTFYHSDYCQPCPPCGVEKKSNGEFQEKPETKSGECDGKKPYTIKDKATSNDIEVLSFGDKGEDRETKLKKFCTQTNGDTINSGGSGTGGSGGGSNSEIKDLIEKWQCYEEQDIKKHGEHDLEYDRLVTGAGGLCILENKNKKESQSNPQNEPDQFQKTFNDFFYFWIGRFLNDSMYWRGKVNSCINNPKRKKCKNDCEKLCGCFQRWIKKKKDEWDKIVEHFNKQNMGENNLYGNFGHDVVLKTVLKLDELFNNIKSGYGNAKELEGINKMLEKEKKREKEEAADGTDNENNTTIDKLLQHEGDEAKGCLEKRKDPCPLPEDKSRGRSAETREDERTQQPADDTSHAASDDEDDEDGDEVEETETEAACPTKYVNGREKFPNWKCVTPSDTKSVATGESSPSRAKRAASGDTTGKSDGSICVPPRRRKLYIGKIKEWAKKQAGDKGESKSQVNGDGDSESSDSANGDKQTQQQAEASNSTLATSAAASTETPESSQLRDAFVKSAAVETFFLWHRYKKEWEAQKAAEKAREGGLVPGVGGVPGVGALGVGGAGIPGGPGMAEGASLQPQQLPTLGPTVNGDPDDPEQQLKSGNIPPDFLRQMFYTLGDYRDICVGNTDIVSKASSEEHKKAMEKIKENIEKILPKNGGTSGVKPAPKSSVTTPQQTWWKDNAQHIWKGMICALTHKTETPGEVDNEVYNKFFGENNNKNPGTNTGTAATPNGTQNGTTGTTGTYESTYKYDIVKLKEEETSGPKSTTPTQTTHLSEFVLRPPYFRYLEEWGENFCKERMKRLKQIKKDCKVGQGNGKNGQRCSGFGEDCDDNLLDKKYDILPSFNCQSCGTPCAFYRKWIRRKKEEFIKQKNAYNEQKDKCQTQSNNNAKEFCAKLKETCTDAAAFLQKLGSCKKDSGKDKLNFKKPDDTFKDAEDCKPCSEFKIDCTKAKCSGTNGNNCKDNKITAEKIGNGVDSTVLDMLVSDNSGNGVEGVLDECAGANIFKGIRKEEWECGNVCGYEVCKPKIVEGQENGKNQIILITAFVKHWVENFLEDYNKIKHKISQCTKSGERSKCISGCDKKCKCVKKWISTKKQEWEKIRKRFLEQYKGQDYYNVKTILEEFKDPTEVLKAIKPCPSLDDFQDSKDCAVDASSKQENGEKKDVVECLIHRLEKHKDIIDKCKHQQFEESVETSGENEAQCDEKSAPVEDEDDTLDEETEVKAPNICPKEDKPTEAETDDKCGEIEEKKDEKKDEPKGEASGPAGPAPPGISEETNNEETSSLKPEEEAPVEPAPKPAPAPAAPPPYLPPPLVTSTLAWSVGIGFAAFTYFYLKVNG</sequence>
<feature type="domain" description="Duffy-binding-like" evidence="4">
    <location>
        <begin position="252"/>
        <end position="406"/>
    </location>
</feature>
<organism evidence="8 9">
    <name type="scientific">Plasmodium falciparum Vietnam Oak-Knoll</name>
    <name type="common">FVO</name>
    <dbReference type="NCBI Taxonomy" id="1036723"/>
    <lineage>
        <taxon>Eukaryota</taxon>
        <taxon>Sar</taxon>
        <taxon>Alveolata</taxon>
        <taxon>Apicomplexa</taxon>
        <taxon>Aconoidasida</taxon>
        <taxon>Haemosporida</taxon>
        <taxon>Plasmodiidae</taxon>
        <taxon>Plasmodium</taxon>
        <taxon>Plasmodium (Laverania)</taxon>
    </lineage>
</organism>
<dbReference type="Gene3D" id="1.20.58.1930">
    <property type="match status" value="1"/>
</dbReference>
<evidence type="ECO:0000259" key="4">
    <source>
        <dbReference type="Pfam" id="PF03011"/>
    </source>
</evidence>
<feature type="compositionally biased region" description="Polar residues" evidence="2">
    <location>
        <begin position="478"/>
        <end position="492"/>
    </location>
</feature>
<evidence type="ECO:0000259" key="7">
    <source>
        <dbReference type="Pfam" id="PF22672"/>
    </source>
</evidence>
<dbReference type="FunFam" id="1.20.58.830:FF:000001">
    <property type="entry name" value="Erythrocyte membrane protein 1, PfEMP1"/>
    <property type="match status" value="1"/>
</dbReference>
<name>A0A024UWH0_PLAFA</name>
<keyword evidence="3" id="KW-0472">Membrane</keyword>
<dbReference type="Pfam" id="PF05424">
    <property type="entry name" value="Duffy_binding"/>
    <property type="match status" value="1"/>
</dbReference>
<evidence type="ECO:0000259" key="5">
    <source>
        <dbReference type="Pfam" id="PF05424"/>
    </source>
</evidence>
<dbReference type="InterPro" id="IPR041480">
    <property type="entry name" value="CIDR1_gamma"/>
</dbReference>
<dbReference type="FunFam" id="1.20.58.1930:FF:000001">
    <property type="entry name" value="Erythrocyte membrane protein 1, PfEMP1"/>
    <property type="match status" value="1"/>
</dbReference>
<keyword evidence="3" id="KW-0812">Transmembrane</keyword>
<feature type="region of interest" description="Disordered" evidence="2">
    <location>
        <begin position="395"/>
        <end position="515"/>
    </location>
</feature>
<feature type="region of interest" description="Disordered" evidence="2">
    <location>
        <begin position="1269"/>
        <end position="1394"/>
    </location>
</feature>
<feature type="transmembrane region" description="Helical" evidence="3">
    <location>
        <begin position="1392"/>
        <end position="1413"/>
    </location>
</feature>
<feature type="domain" description="Duffy-binding-like" evidence="4">
    <location>
        <begin position="1124"/>
        <end position="1266"/>
    </location>
</feature>
<dbReference type="SUPFAM" id="SSF140924">
    <property type="entry name" value="Duffy binding domain-like"/>
    <property type="match status" value="3"/>
</dbReference>
<keyword evidence="3" id="KW-1133">Transmembrane helix</keyword>
<proteinExistence type="predicted"/>
<feature type="region of interest" description="Disordered" evidence="2">
    <location>
        <begin position="794"/>
        <end position="822"/>
    </location>
</feature>
<feature type="domain" description="Duffy-antigen binding" evidence="5">
    <location>
        <begin position="510"/>
        <end position="792"/>
    </location>
</feature>
<dbReference type="InterPro" id="IPR042202">
    <property type="entry name" value="Duffy-ag-bd_sf"/>
</dbReference>
<evidence type="ECO:0000256" key="2">
    <source>
        <dbReference type="SAM" id="MobiDB-lite"/>
    </source>
</evidence>
<feature type="compositionally biased region" description="Basic and acidic residues" evidence="2">
    <location>
        <begin position="1308"/>
        <end position="1338"/>
    </location>
</feature>
<evidence type="ECO:0000313" key="9">
    <source>
        <dbReference type="Proteomes" id="UP000030690"/>
    </source>
</evidence>
<feature type="region of interest" description="Disordered" evidence="2">
    <location>
        <begin position="733"/>
        <end position="754"/>
    </location>
</feature>
<feature type="coiled-coil region" evidence="1">
    <location>
        <begin position="352"/>
        <end position="379"/>
    </location>
</feature>
<evidence type="ECO:0008006" key="10">
    <source>
        <dbReference type="Google" id="ProtNLM"/>
    </source>
</evidence>
<dbReference type="GO" id="GO:0016020">
    <property type="term" value="C:membrane"/>
    <property type="evidence" value="ECO:0007669"/>
    <property type="project" value="InterPro"/>
</dbReference>
<dbReference type="InterPro" id="IPR008602">
    <property type="entry name" value="Duffy-antigen-binding"/>
</dbReference>
<feature type="domain" description="Duffy-binding-like" evidence="7">
    <location>
        <begin position="869"/>
        <end position="1014"/>
    </location>
</feature>
<protein>
    <recommendedName>
        <fullName evidence="10">Duffy-binding-like domain-containing protein</fullName>
    </recommendedName>
</protein>
<dbReference type="Pfam" id="PF22672">
    <property type="entry name" value="DBL_C"/>
    <property type="match status" value="1"/>
</dbReference>
<accession>A0A024UWH0</accession>
<feature type="non-terminal residue" evidence="8">
    <location>
        <position position="1417"/>
    </location>
</feature>
<feature type="compositionally biased region" description="Acidic residues" evidence="2">
    <location>
        <begin position="440"/>
        <end position="455"/>
    </location>
</feature>
<feature type="compositionally biased region" description="Low complexity" evidence="2">
    <location>
        <begin position="564"/>
        <end position="585"/>
    </location>
</feature>
<evidence type="ECO:0000256" key="3">
    <source>
        <dbReference type="SAM" id="Phobius"/>
    </source>
</evidence>
<dbReference type="Pfam" id="PF18562">
    <property type="entry name" value="CIDR1_gamma"/>
    <property type="match status" value="1"/>
</dbReference>
<dbReference type="Proteomes" id="UP000030690">
    <property type="component" value="Unassembled WGS sequence"/>
</dbReference>
<reference evidence="8 9" key="2">
    <citation type="submission" date="2013-02" db="EMBL/GenBank/DDBJ databases">
        <title>The Genome Sequence of Plasmodium falciparum Vietnam Oak-Knoll (FVO).</title>
        <authorList>
            <consortium name="The Broad Institute Genome Sequencing Platform"/>
            <consortium name="The Broad Institute Genome Sequencing Center for Infectious Disease"/>
            <person name="Neafsey D."/>
            <person name="Cheeseman I."/>
            <person name="Volkman S."/>
            <person name="Adams J."/>
            <person name="Walker B."/>
            <person name="Young S.K."/>
            <person name="Zeng Q."/>
            <person name="Gargeya S."/>
            <person name="Fitzgerald M."/>
            <person name="Haas B."/>
            <person name="Abouelleil A."/>
            <person name="Alvarado L."/>
            <person name="Arachchi H.M."/>
            <person name="Berlin A.M."/>
            <person name="Chapman S.B."/>
            <person name="Dewar J."/>
            <person name="Goldberg J."/>
            <person name="Griggs A."/>
            <person name="Gujja S."/>
            <person name="Hansen M."/>
            <person name="Howarth C."/>
            <person name="Imamovic A."/>
            <person name="Larimer J."/>
            <person name="McCowan C."/>
            <person name="Murphy C."/>
            <person name="Neiman D."/>
            <person name="Pearson M."/>
            <person name="Priest M."/>
            <person name="Roberts A."/>
            <person name="Saif S."/>
            <person name="Shea T."/>
            <person name="Sisk P."/>
            <person name="Sykes S."/>
            <person name="Wortman J."/>
            <person name="Nusbaum C."/>
            <person name="Birren B."/>
        </authorList>
    </citation>
    <scope>NUCLEOTIDE SEQUENCE [LARGE SCALE GENOMIC DNA]</scope>
    <source>
        <strain evidence="9">Vietnam Oak-Knoll (FVO)</strain>
    </source>
</reference>
<feature type="region of interest" description="Disordered" evidence="2">
    <location>
        <begin position="527"/>
        <end position="587"/>
    </location>
</feature>
<dbReference type="Gene3D" id="1.20.58.830">
    <property type="match status" value="2"/>
</dbReference>
<keyword evidence="1" id="KW-0175">Coiled coil</keyword>
<dbReference type="InterPro" id="IPR054595">
    <property type="entry name" value="DBL_C"/>
</dbReference>
<evidence type="ECO:0000313" key="8">
    <source>
        <dbReference type="EMBL" id="ETW14981.1"/>
    </source>
</evidence>
<feature type="compositionally biased region" description="Pro residues" evidence="2">
    <location>
        <begin position="1372"/>
        <end position="1392"/>
    </location>
</feature>
<dbReference type="EMBL" id="KI925381">
    <property type="protein sequence ID" value="ETW14981.1"/>
    <property type="molecule type" value="Genomic_DNA"/>
</dbReference>
<evidence type="ECO:0000256" key="1">
    <source>
        <dbReference type="SAM" id="Coils"/>
    </source>
</evidence>
<feature type="compositionally biased region" description="Basic and acidic residues" evidence="2">
    <location>
        <begin position="395"/>
        <end position="439"/>
    </location>
</feature>
<feature type="compositionally biased region" description="Acidic residues" evidence="2">
    <location>
        <begin position="1288"/>
        <end position="1299"/>
    </location>
</feature>
<dbReference type="GO" id="GO:0046789">
    <property type="term" value="F:host cell surface receptor binding"/>
    <property type="evidence" value="ECO:0007669"/>
    <property type="project" value="InterPro"/>
</dbReference>